<dbReference type="GO" id="GO:0003911">
    <property type="term" value="F:DNA ligase (NAD+) activity"/>
    <property type="evidence" value="ECO:0007669"/>
    <property type="project" value="UniProtKB-EC"/>
</dbReference>
<comment type="catalytic activity">
    <reaction evidence="9 10">
        <text>NAD(+) + (deoxyribonucleotide)n-3'-hydroxyl + 5'-phospho-(deoxyribonucleotide)m = (deoxyribonucleotide)n+m + AMP + beta-nicotinamide D-nucleotide.</text>
        <dbReference type="EC" id="6.5.1.2"/>
    </reaction>
</comment>
<dbReference type="EC" id="6.5.1.2" evidence="10"/>
<reference evidence="12 13" key="1">
    <citation type="submission" date="2024-09" db="EMBL/GenBank/DDBJ databases">
        <title>Laminarin stimulates single cell rates of sulfate reduction while oxygen inhibits transcriptomic activity in coastal marine sediment.</title>
        <authorList>
            <person name="Lindsay M."/>
            <person name="Orcutt B."/>
            <person name="Emerson D."/>
            <person name="Stepanauskas R."/>
            <person name="D'Angelo T."/>
        </authorList>
    </citation>
    <scope>NUCLEOTIDE SEQUENCE [LARGE SCALE GENOMIC DNA]</scope>
    <source>
        <strain evidence="12">SAG AM-311-K15</strain>
    </source>
</reference>
<dbReference type="NCBIfam" id="TIGR00575">
    <property type="entry name" value="dnlj"/>
    <property type="match status" value="1"/>
</dbReference>
<dbReference type="SUPFAM" id="SSF50249">
    <property type="entry name" value="Nucleic acid-binding proteins"/>
    <property type="match status" value="1"/>
</dbReference>
<dbReference type="SUPFAM" id="SSF56091">
    <property type="entry name" value="DNA ligase/mRNA capping enzyme, catalytic domain"/>
    <property type="match status" value="1"/>
</dbReference>
<dbReference type="InterPro" id="IPR033136">
    <property type="entry name" value="DNA_ligase_CS"/>
</dbReference>
<feature type="binding site" evidence="10">
    <location>
        <position position="296"/>
    </location>
    <ligand>
        <name>NAD(+)</name>
        <dbReference type="ChEBI" id="CHEBI:57540"/>
    </ligand>
</feature>
<feature type="binding site" evidence="10">
    <location>
        <position position="320"/>
    </location>
    <ligand>
        <name>NAD(+)</name>
        <dbReference type="ChEBI" id="CHEBI:57540"/>
    </ligand>
</feature>
<dbReference type="NCBIfam" id="NF005932">
    <property type="entry name" value="PRK07956.1"/>
    <property type="match status" value="1"/>
</dbReference>
<feature type="binding site" evidence="10">
    <location>
        <position position="180"/>
    </location>
    <ligand>
        <name>NAD(+)</name>
        <dbReference type="ChEBI" id="CHEBI:57540"/>
    </ligand>
</feature>
<feature type="binding site" evidence="10">
    <location>
        <position position="117"/>
    </location>
    <ligand>
        <name>NAD(+)</name>
        <dbReference type="ChEBI" id="CHEBI:57540"/>
    </ligand>
</feature>
<accession>A0ABV6Z0L0</accession>
<dbReference type="CDD" id="cd17748">
    <property type="entry name" value="BRCT_DNA_ligase_like"/>
    <property type="match status" value="1"/>
</dbReference>
<proteinExistence type="inferred from homology"/>
<dbReference type="InterPro" id="IPR004150">
    <property type="entry name" value="NAD_DNA_ligase_OB"/>
</dbReference>
<feature type="binding site" evidence="10">
    <location>
        <begin position="83"/>
        <end position="84"/>
    </location>
    <ligand>
        <name>NAD(+)</name>
        <dbReference type="ChEBI" id="CHEBI:57540"/>
    </ligand>
</feature>
<name>A0ABV6Z0L0_UNCC1</name>
<evidence type="ECO:0000256" key="6">
    <source>
        <dbReference type="ARBA" id="ARBA00022842"/>
    </source>
</evidence>
<evidence type="ECO:0000256" key="1">
    <source>
        <dbReference type="ARBA" id="ARBA00022598"/>
    </source>
</evidence>
<protein>
    <recommendedName>
        <fullName evidence="10">DNA ligase</fullName>
        <ecNumber evidence="10">6.5.1.2</ecNumber>
    </recommendedName>
    <alternativeName>
        <fullName evidence="10">Polydeoxyribonucleotide synthase [NAD(+)]</fullName>
    </alternativeName>
</protein>
<evidence type="ECO:0000256" key="8">
    <source>
        <dbReference type="ARBA" id="ARBA00023204"/>
    </source>
</evidence>
<dbReference type="InterPro" id="IPR001357">
    <property type="entry name" value="BRCT_dom"/>
</dbReference>
<dbReference type="Gene3D" id="1.10.150.20">
    <property type="entry name" value="5' to 3' exonuclease, C-terminal subdomain"/>
    <property type="match status" value="2"/>
</dbReference>
<feature type="binding site" evidence="10">
    <location>
        <position position="435"/>
    </location>
    <ligand>
        <name>Zn(2+)</name>
        <dbReference type="ChEBI" id="CHEBI:29105"/>
    </ligand>
</feature>
<evidence type="ECO:0000256" key="10">
    <source>
        <dbReference type="HAMAP-Rule" id="MF_01588"/>
    </source>
</evidence>
<feature type="domain" description="BRCT" evidence="11">
    <location>
        <begin position="596"/>
        <end position="679"/>
    </location>
</feature>
<feature type="active site" description="N6-AMP-lysine intermediate" evidence="10">
    <location>
        <position position="119"/>
    </location>
</feature>
<dbReference type="Pfam" id="PF03120">
    <property type="entry name" value="OB_DNA_ligase"/>
    <property type="match status" value="1"/>
</dbReference>
<dbReference type="Pfam" id="PF00533">
    <property type="entry name" value="BRCT"/>
    <property type="match status" value="1"/>
</dbReference>
<dbReference type="PROSITE" id="PS50172">
    <property type="entry name" value="BRCT"/>
    <property type="match status" value="1"/>
</dbReference>
<evidence type="ECO:0000256" key="3">
    <source>
        <dbReference type="ARBA" id="ARBA00022723"/>
    </source>
</evidence>
<dbReference type="Pfam" id="PF12826">
    <property type="entry name" value="HHH_2"/>
    <property type="match status" value="1"/>
</dbReference>
<keyword evidence="2 10" id="KW-0235">DNA replication</keyword>
<dbReference type="Gene3D" id="2.40.50.140">
    <property type="entry name" value="Nucleic acid-binding proteins"/>
    <property type="match status" value="1"/>
</dbReference>
<dbReference type="SUPFAM" id="SSF47781">
    <property type="entry name" value="RuvA domain 2-like"/>
    <property type="match status" value="1"/>
</dbReference>
<keyword evidence="6 10" id="KW-0460">Magnesium</keyword>
<dbReference type="Pfam" id="PF14520">
    <property type="entry name" value="HHH_5"/>
    <property type="match status" value="1"/>
</dbReference>
<keyword evidence="13" id="KW-1185">Reference proteome</keyword>
<feature type="binding site" evidence="10">
    <location>
        <position position="430"/>
    </location>
    <ligand>
        <name>Zn(2+)</name>
        <dbReference type="ChEBI" id="CHEBI:29105"/>
    </ligand>
</feature>
<evidence type="ECO:0000256" key="4">
    <source>
        <dbReference type="ARBA" id="ARBA00022763"/>
    </source>
</evidence>
<dbReference type="PANTHER" id="PTHR23389">
    <property type="entry name" value="CHROMOSOME TRANSMISSION FIDELITY FACTOR 18"/>
    <property type="match status" value="1"/>
</dbReference>
<keyword evidence="4 10" id="KW-0227">DNA damage</keyword>
<evidence type="ECO:0000313" key="12">
    <source>
        <dbReference type="EMBL" id="MFC1851972.1"/>
    </source>
</evidence>
<dbReference type="Gene3D" id="3.40.50.10190">
    <property type="entry name" value="BRCT domain"/>
    <property type="match status" value="1"/>
</dbReference>
<dbReference type="Gene3D" id="1.10.287.610">
    <property type="entry name" value="Helix hairpin bin"/>
    <property type="match status" value="1"/>
</dbReference>
<dbReference type="Gene3D" id="3.30.470.30">
    <property type="entry name" value="DNA ligase/mRNA capping enzyme"/>
    <property type="match status" value="1"/>
</dbReference>
<keyword evidence="7 10" id="KW-0520">NAD</keyword>
<evidence type="ECO:0000313" key="13">
    <source>
        <dbReference type="Proteomes" id="UP001594351"/>
    </source>
</evidence>
<gene>
    <name evidence="10 12" type="primary">ligA</name>
    <name evidence="12" type="ORF">ACFL27_17405</name>
</gene>
<dbReference type="PANTHER" id="PTHR23389:SF9">
    <property type="entry name" value="DNA LIGASE"/>
    <property type="match status" value="1"/>
</dbReference>
<dbReference type="Gene3D" id="6.20.10.30">
    <property type="match status" value="1"/>
</dbReference>
<comment type="cofactor">
    <cofactor evidence="10">
        <name>Mg(2+)</name>
        <dbReference type="ChEBI" id="CHEBI:18420"/>
    </cofactor>
    <cofactor evidence="10">
        <name>Mn(2+)</name>
        <dbReference type="ChEBI" id="CHEBI:29035"/>
    </cofactor>
</comment>
<keyword evidence="10" id="KW-0464">Manganese</keyword>
<dbReference type="InterPro" id="IPR001679">
    <property type="entry name" value="DNA_ligase"/>
</dbReference>
<evidence type="ECO:0000256" key="5">
    <source>
        <dbReference type="ARBA" id="ARBA00022833"/>
    </source>
</evidence>
<organism evidence="12 13">
    <name type="scientific">candidate division CSSED10-310 bacterium</name>
    <dbReference type="NCBI Taxonomy" id="2855610"/>
    <lineage>
        <taxon>Bacteria</taxon>
        <taxon>Bacteria division CSSED10-310</taxon>
    </lineage>
</organism>
<feature type="binding site" evidence="10">
    <location>
        <position position="417"/>
    </location>
    <ligand>
        <name>Zn(2+)</name>
        <dbReference type="ChEBI" id="CHEBI:29105"/>
    </ligand>
</feature>
<comment type="caution">
    <text evidence="12">The sequence shown here is derived from an EMBL/GenBank/DDBJ whole genome shotgun (WGS) entry which is preliminary data.</text>
</comment>
<dbReference type="InterPro" id="IPR041663">
    <property type="entry name" value="DisA/LigA_HHH"/>
</dbReference>
<feature type="binding site" evidence="10">
    <location>
        <begin position="34"/>
        <end position="38"/>
    </location>
    <ligand>
        <name>NAD(+)</name>
        <dbReference type="ChEBI" id="CHEBI:57540"/>
    </ligand>
</feature>
<dbReference type="Proteomes" id="UP001594351">
    <property type="component" value="Unassembled WGS sequence"/>
</dbReference>
<dbReference type="SMART" id="SM00532">
    <property type="entry name" value="LIGANc"/>
    <property type="match status" value="1"/>
</dbReference>
<keyword evidence="8 10" id="KW-0234">DNA repair</keyword>
<dbReference type="Pfam" id="PF01653">
    <property type="entry name" value="DNA_ligase_aden"/>
    <property type="match status" value="1"/>
</dbReference>
<dbReference type="SMART" id="SM00292">
    <property type="entry name" value="BRCT"/>
    <property type="match status" value="1"/>
</dbReference>
<keyword evidence="1 10" id="KW-0436">Ligase</keyword>
<evidence type="ECO:0000256" key="2">
    <source>
        <dbReference type="ARBA" id="ARBA00022705"/>
    </source>
</evidence>
<comment type="similarity">
    <text evidence="10">Belongs to the NAD-dependent DNA ligase family. LigA subfamily.</text>
</comment>
<dbReference type="SUPFAM" id="SSF52113">
    <property type="entry name" value="BRCT domain"/>
    <property type="match status" value="1"/>
</dbReference>
<evidence type="ECO:0000256" key="9">
    <source>
        <dbReference type="ARBA" id="ARBA00034005"/>
    </source>
</evidence>
<comment type="function">
    <text evidence="10">DNA ligase that catalyzes the formation of phosphodiester linkages between 5'-phosphoryl and 3'-hydroxyl groups in double-stranded DNA using NAD as a coenzyme and as the energy source for the reaction. It is essential for DNA replication and repair of damaged DNA.</text>
</comment>
<dbReference type="InterPro" id="IPR036420">
    <property type="entry name" value="BRCT_dom_sf"/>
</dbReference>
<dbReference type="InterPro" id="IPR013840">
    <property type="entry name" value="DNAligase_N"/>
</dbReference>
<evidence type="ECO:0000256" key="7">
    <source>
        <dbReference type="ARBA" id="ARBA00023027"/>
    </source>
</evidence>
<keyword evidence="5 10" id="KW-0862">Zinc</keyword>
<feature type="binding site" evidence="10">
    <location>
        <position position="414"/>
    </location>
    <ligand>
        <name>Zn(2+)</name>
        <dbReference type="ChEBI" id="CHEBI:29105"/>
    </ligand>
</feature>
<dbReference type="PROSITE" id="PS01056">
    <property type="entry name" value="DNA_LIGASE_N2"/>
    <property type="match status" value="1"/>
</dbReference>
<dbReference type="EMBL" id="JBHPBY010000248">
    <property type="protein sequence ID" value="MFC1851972.1"/>
    <property type="molecule type" value="Genomic_DNA"/>
</dbReference>
<feature type="binding site" evidence="10">
    <location>
        <position position="140"/>
    </location>
    <ligand>
        <name>NAD(+)</name>
        <dbReference type="ChEBI" id="CHEBI:57540"/>
    </ligand>
</feature>
<sequence>MNETDIQLKMKKLRETIHYHNHRYYVLDDPLIPDADYDTLFRELKGLEDQYPQFVTADSPTRRVGAEPLPEFQKVTHRAPMLSIEDAHQVEEVYEFDQRVKRLLDLPVEAVIDYCVEPKMDGVSASLTFEKGILIQGSTRGNGSVGEEITSNLKTITMIPLKLNTVEAPPFPDLFEARGEVFISKEDFFMINQEREAAGAALFANPRNAAAGSIRQLDPKITARRKLMIYFYGPGYYGAWTFKNQVEILDTFRAWGLKPNPLTKLCRGIDEAIAYHHHIESERETTPYEMDGVVIKVNDSSLWAQLGSTTRNPRWMLAYKFKAQEAQTIIKSITVQVGRTGSLTPVAILEPVPLAGVMVQRATLHNEDEICRKDIREGDWVIVHRAGDVIPGIVRSLSEKRTGQEKRFTMPSECPVCSEPVVKEGAVHRCPNHDCLAKNTERIIHFVALNAFNIDSMGAKIVQQLIAAGLIHDIADVFYLTFEQLVQLPRFAEKSARNLISSIADSRKIPFHRFIFALGIRNVGLHVASILAREFPELEALQKASADDLVSIHEIGPEIANSVVEFFQADRNAAVLDKLFAAGVTIKYETEPPLTTQISALAGKSFLFTGELEAFTRSRAQELVSSKGGKAATSVTKKTDYVVVGKNPGSKINKARKLGLIILTEQEFIDLLAEKEKEI</sequence>
<dbReference type="CDD" id="cd00114">
    <property type="entry name" value="LIGANc"/>
    <property type="match status" value="1"/>
</dbReference>
<dbReference type="HAMAP" id="MF_01588">
    <property type="entry name" value="DNA_ligase_A"/>
    <property type="match status" value="1"/>
</dbReference>
<dbReference type="InterPro" id="IPR012340">
    <property type="entry name" value="NA-bd_OB-fold"/>
</dbReference>
<dbReference type="InterPro" id="IPR013839">
    <property type="entry name" value="DNAligase_adenylation"/>
</dbReference>
<dbReference type="PIRSF" id="PIRSF001604">
    <property type="entry name" value="LigA"/>
    <property type="match status" value="1"/>
</dbReference>
<evidence type="ECO:0000259" key="11">
    <source>
        <dbReference type="PROSITE" id="PS50172"/>
    </source>
</evidence>
<keyword evidence="3 10" id="KW-0479">Metal-binding</keyword>
<dbReference type="InterPro" id="IPR010994">
    <property type="entry name" value="RuvA_2-like"/>
</dbReference>